<dbReference type="RefSeq" id="WP_090362785.1">
    <property type="nucleotide sequence ID" value="NZ_FNEM01000003.1"/>
</dbReference>
<accession>A0A1G8N7M6</accession>
<sequence length="146" mass="15864">MKKLLCTAALLASAVLVAPATMARDDLVQFDIQTAMEHGKEKQVLNDSIKMVFGEEHQLTPVQEFGQFTSNKKTNAFAKSDQAACNWAFLSAVKSLQERAVKSGGNAVINIRSYYKKNDFRSATEFQCGAGTIMAGVTLVGDVVKL</sequence>
<evidence type="ECO:0000313" key="2">
    <source>
        <dbReference type="EMBL" id="SDI76299.1"/>
    </source>
</evidence>
<gene>
    <name evidence="2" type="ORF">SAMN04488540_10345</name>
</gene>
<dbReference type="Proteomes" id="UP000199527">
    <property type="component" value="Unassembled WGS sequence"/>
</dbReference>
<feature type="signal peptide" evidence="1">
    <location>
        <begin position="1"/>
        <end position="23"/>
    </location>
</feature>
<evidence type="ECO:0008006" key="4">
    <source>
        <dbReference type="Google" id="ProtNLM"/>
    </source>
</evidence>
<name>A0A1G8N7M6_9GAMM</name>
<dbReference type="EMBL" id="FNEM01000003">
    <property type="protein sequence ID" value="SDI76299.1"/>
    <property type="molecule type" value="Genomic_DNA"/>
</dbReference>
<protein>
    <recommendedName>
        <fullName evidence="4">Excinuclease ATPase subunit</fullName>
    </recommendedName>
</protein>
<evidence type="ECO:0000313" key="3">
    <source>
        <dbReference type="Proteomes" id="UP000199527"/>
    </source>
</evidence>
<organism evidence="2 3">
    <name type="scientific">Ferrimonas sediminum</name>
    <dbReference type="NCBI Taxonomy" id="718193"/>
    <lineage>
        <taxon>Bacteria</taxon>
        <taxon>Pseudomonadati</taxon>
        <taxon>Pseudomonadota</taxon>
        <taxon>Gammaproteobacteria</taxon>
        <taxon>Alteromonadales</taxon>
        <taxon>Ferrimonadaceae</taxon>
        <taxon>Ferrimonas</taxon>
    </lineage>
</organism>
<keyword evidence="3" id="KW-1185">Reference proteome</keyword>
<keyword evidence="1" id="KW-0732">Signal</keyword>
<reference evidence="3" key="1">
    <citation type="submission" date="2016-10" db="EMBL/GenBank/DDBJ databases">
        <authorList>
            <person name="Varghese N."/>
            <person name="Submissions S."/>
        </authorList>
    </citation>
    <scope>NUCLEOTIDE SEQUENCE [LARGE SCALE GENOMIC DNA]</scope>
    <source>
        <strain evidence="3">DSM 23317</strain>
    </source>
</reference>
<proteinExistence type="predicted"/>
<feature type="chain" id="PRO_5011484004" description="Excinuclease ATPase subunit" evidence="1">
    <location>
        <begin position="24"/>
        <end position="146"/>
    </location>
</feature>
<dbReference type="OrthoDB" id="8161726at2"/>
<dbReference type="AlphaFoldDB" id="A0A1G8N7M6"/>
<evidence type="ECO:0000256" key="1">
    <source>
        <dbReference type="SAM" id="SignalP"/>
    </source>
</evidence>